<dbReference type="Proteomes" id="UP000318416">
    <property type="component" value="Unassembled WGS sequence"/>
</dbReference>
<dbReference type="AlphaFoldDB" id="A0A561ES71"/>
<feature type="chain" id="PRO_5022154685" description="Carbohydrate binding protein" evidence="1">
    <location>
        <begin position="32"/>
        <end position="212"/>
    </location>
</feature>
<reference evidence="2 3" key="1">
    <citation type="submission" date="2019-06" db="EMBL/GenBank/DDBJ databases">
        <title>Sequencing the genomes of 1000 actinobacteria strains.</title>
        <authorList>
            <person name="Klenk H.-P."/>
        </authorList>
    </citation>
    <scope>NUCLEOTIDE SEQUENCE [LARGE SCALE GENOMIC DNA]</scope>
    <source>
        <strain evidence="2 3">DSM 41649</strain>
    </source>
</reference>
<proteinExistence type="predicted"/>
<keyword evidence="1" id="KW-0732">Signal</keyword>
<dbReference type="Gene3D" id="2.60.120.260">
    <property type="entry name" value="Galactose-binding domain-like"/>
    <property type="match status" value="1"/>
</dbReference>
<dbReference type="InterPro" id="IPR006311">
    <property type="entry name" value="TAT_signal"/>
</dbReference>
<organism evidence="2 3">
    <name type="scientific">Kitasatospora atroaurantiaca</name>
    <dbReference type="NCBI Taxonomy" id="285545"/>
    <lineage>
        <taxon>Bacteria</taxon>
        <taxon>Bacillati</taxon>
        <taxon>Actinomycetota</taxon>
        <taxon>Actinomycetes</taxon>
        <taxon>Kitasatosporales</taxon>
        <taxon>Streptomycetaceae</taxon>
        <taxon>Kitasatospora</taxon>
    </lineage>
</organism>
<dbReference type="PROSITE" id="PS51318">
    <property type="entry name" value="TAT"/>
    <property type="match status" value="1"/>
</dbReference>
<protein>
    <recommendedName>
        <fullName evidence="4">Carbohydrate binding protein</fullName>
    </recommendedName>
</protein>
<evidence type="ECO:0000256" key="1">
    <source>
        <dbReference type="SAM" id="SignalP"/>
    </source>
</evidence>
<dbReference type="RefSeq" id="WP_145791732.1">
    <property type="nucleotide sequence ID" value="NZ_BAAABR010000006.1"/>
</dbReference>
<comment type="caution">
    <text evidence="2">The sequence shown here is derived from an EMBL/GenBank/DDBJ whole genome shotgun (WGS) entry which is preliminary data.</text>
</comment>
<accession>A0A561ES71</accession>
<evidence type="ECO:0008006" key="4">
    <source>
        <dbReference type="Google" id="ProtNLM"/>
    </source>
</evidence>
<gene>
    <name evidence="2" type="ORF">FB465_3515</name>
</gene>
<feature type="signal peptide" evidence="1">
    <location>
        <begin position="1"/>
        <end position="31"/>
    </location>
</feature>
<dbReference type="EMBL" id="VIVR01000001">
    <property type="protein sequence ID" value="TWE18441.1"/>
    <property type="molecule type" value="Genomic_DNA"/>
</dbReference>
<keyword evidence="3" id="KW-1185">Reference proteome</keyword>
<sequence length="212" mass="23077">MSPRFRRVRLAVSAALAAAAIGMLTAPAAQADAGSFANPGFEAGGGSWNQFSMPFGGVELINSSSTYPAHSGYWKAELGGRGFAGVNRVSQQVTVPAYRVPVLSFWLRIDPQTPATMGYRELIVEATTQDGTPYLLTSRTNKDSNGEYQKVTLTLPDAFYSSSEQRVNISFMAVEDAANKLPFLIDDMTMTYNLKIFRPWIPPVLTRPTIGL</sequence>
<dbReference type="OrthoDB" id="3870718at2"/>
<evidence type="ECO:0000313" key="2">
    <source>
        <dbReference type="EMBL" id="TWE18441.1"/>
    </source>
</evidence>
<evidence type="ECO:0000313" key="3">
    <source>
        <dbReference type="Proteomes" id="UP000318416"/>
    </source>
</evidence>
<name>A0A561ES71_9ACTN</name>